<dbReference type="STRING" id="639004.SAMN04488239_12255"/>
<proteinExistence type="inferred from homology"/>
<evidence type="ECO:0000256" key="3">
    <source>
        <dbReference type="ARBA" id="ARBA00023125"/>
    </source>
</evidence>
<organism evidence="6 7">
    <name type="scientific">Ruegeria marina</name>
    <dbReference type="NCBI Taxonomy" id="639004"/>
    <lineage>
        <taxon>Bacteria</taxon>
        <taxon>Pseudomonadati</taxon>
        <taxon>Pseudomonadota</taxon>
        <taxon>Alphaproteobacteria</taxon>
        <taxon>Rhodobacterales</taxon>
        <taxon>Roseobacteraceae</taxon>
        <taxon>Ruegeria</taxon>
    </lineage>
</organism>
<evidence type="ECO:0000313" key="6">
    <source>
        <dbReference type="EMBL" id="SDE55217.1"/>
    </source>
</evidence>
<dbReference type="InterPro" id="IPR036390">
    <property type="entry name" value="WH_DNA-bd_sf"/>
</dbReference>
<dbReference type="Pfam" id="PF00126">
    <property type="entry name" value="HTH_1"/>
    <property type="match status" value="1"/>
</dbReference>
<dbReference type="AlphaFoldDB" id="A0A1G7DUN1"/>
<dbReference type="RefSeq" id="WP_093037094.1">
    <property type="nucleotide sequence ID" value="NZ_FMZV01000022.1"/>
</dbReference>
<dbReference type="InterPro" id="IPR050950">
    <property type="entry name" value="HTH-type_LysR_regulators"/>
</dbReference>
<dbReference type="InterPro" id="IPR036388">
    <property type="entry name" value="WH-like_DNA-bd_sf"/>
</dbReference>
<dbReference type="EMBL" id="FMZV01000022">
    <property type="protein sequence ID" value="SDE55217.1"/>
    <property type="molecule type" value="Genomic_DNA"/>
</dbReference>
<dbReference type="PANTHER" id="PTHR30419:SF8">
    <property type="entry name" value="NITROGEN ASSIMILATION TRANSCRIPTIONAL ACTIVATOR-RELATED"/>
    <property type="match status" value="1"/>
</dbReference>
<dbReference type="GO" id="GO:0003700">
    <property type="term" value="F:DNA-binding transcription factor activity"/>
    <property type="evidence" value="ECO:0007669"/>
    <property type="project" value="InterPro"/>
</dbReference>
<dbReference type="InterPro" id="IPR005119">
    <property type="entry name" value="LysR_subst-bd"/>
</dbReference>
<dbReference type="CDD" id="cd05466">
    <property type="entry name" value="PBP2_LTTR_substrate"/>
    <property type="match status" value="1"/>
</dbReference>
<evidence type="ECO:0000259" key="5">
    <source>
        <dbReference type="PROSITE" id="PS50931"/>
    </source>
</evidence>
<dbReference type="GO" id="GO:0003677">
    <property type="term" value="F:DNA binding"/>
    <property type="evidence" value="ECO:0007669"/>
    <property type="project" value="UniProtKB-KW"/>
</dbReference>
<dbReference type="OrthoDB" id="9803030at2"/>
<accession>A0A1G7DUN1</accession>
<dbReference type="Proteomes" id="UP000199628">
    <property type="component" value="Unassembled WGS sequence"/>
</dbReference>
<feature type="domain" description="HTH lysR-type" evidence="5">
    <location>
        <begin position="3"/>
        <end position="60"/>
    </location>
</feature>
<dbReference type="GO" id="GO:0005829">
    <property type="term" value="C:cytosol"/>
    <property type="evidence" value="ECO:0007669"/>
    <property type="project" value="TreeGrafter"/>
</dbReference>
<evidence type="ECO:0000256" key="1">
    <source>
        <dbReference type="ARBA" id="ARBA00009437"/>
    </source>
</evidence>
<dbReference type="PROSITE" id="PS50931">
    <property type="entry name" value="HTH_LYSR"/>
    <property type="match status" value="1"/>
</dbReference>
<protein>
    <submittedName>
        <fullName evidence="6">DNA-binding transcriptional regulator, LysR family</fullName>
    </submittedName>
</protein>
<dbReference type="SUPFAM" id="SSF46785">
    <property type="entry name" value="Winged helix' DNA-binding domain"/>
    <property type="match status" value="1"/>
</dbReference>
<reference evidence="7" key="1">
    <citation type="submission" date="2016-10" db="EMBL/GenBank/DDBJ databases">
        <authorList>
            <person name="Varghese N."/>
            <person name="Submissions S."/>
        </authorList>
    </citation>
    <scope>NUCLEOTIDE SEQUENCE [LARGE SCALE GENOMIC DNA]</scope>
    <source>
        <strain evidence="7">CGMCC 1.9108</strain>
    </source>
</reference>
<keyword evidence="7" id="KW-1185">Reference proteome</keyword>
<dbReference type="Gene3D" id="3.40.190.290">
    <property type="match status" value="1"/>
</dbReference>
<name>A0A1G7DUN1_9RHOB</name>
<dbReference type="Gene3D" id="1.10.10.10">
    <property type="entry name" value="Winged helix-like DNA-binding domain superfamily/Winged helix DNA-binding domain"/>
    <property type="match status" value="1"/>
</dbReference>
<evidence type="ECO:0000313" key="7">
    <source>
        <dbReference type="Proteomes" id="UP000199628"/>
    </source>
</evidence>
<dbReference type="SUPFAM" id="SSF53850">
    <property type="entry name" value="Periplasmic binding protein-like II"/>
    <property type="match status" value="1"/>
</dbReference>
<sequence length="316" mass="35249">MIIDPKSLEQLAAVVEYGTLHETARQLGTSQPALSRMISNLENRLGVQLFERSSRPLIPTEIGLKLAQRGRAIKTIRESAYEDVQLGLQGLSGVLIIGAPPFLCERLVGDAISAFLRERPGIEVKLKSDYFPQLERYVTLNQVDALICPLRLIASPREELVIEPLFRDEHVVVLRKDHPLARKPRIDAKDLQDATWISHAEHSMLRTDMATALTSFGVENLHIAFQSESSGAIMEMLRNTDFLTVLPSYAIVGGQARDGLAELPVRFAASAMSVGMVTPRNRMESPLLAAFANHMRGYVQNDLPERYRLAGSDRRR</sequence>
<evidence type="ECO:0000256" key="4">
    <source>
        <dbReference type="ARBA" id="ARBA00023163"/>
    </source>
</evidence>
<keyword evidence="4" id="KW-0804">Transcription</keyword>
<dbReference type="PANTHER" id="PTHR30419">
    <property type="entry name" value="HTH-TYPE TRANSCRIPTIONAL REGULATOR YBHD"/>
    <property type="match status" value="1"/>
</dbReference>
<dbReference type="InterPro" id="IPR000847">
    <property type="entry name" value="LysR_HTH_N"/>
</dbReference>
<evidence type="ECO:0000256" key="2">
    <source>
        <dbReference type="ARBA" id="ARBA00023015"/>
    </source>
</evidence>
<keyword evidence="2" id="KW-0805">Transcription regulation</keyword>
<comment type="similarity">
    <text evidence="1">Belongs to the LysR transcriptional regulatory family.</text>
</comment>
<gene>
    <name evidence="6" type="ORF">SAMN04488239_12255</name>
</gene>
<dbReference type="Pfam" id="PF03466">
    <property type="entry name" value="LysR_substrate"/>
    <property type="match status" value="1"/>
</dbReference>
<dbReference type="PRINTS" id="PR00039">
    <property type="entry name" value="HTHLYSR"/>
</dbReference>
<keyword evidence="3 6" id="KW-0238">DNA-binding</keyword>